<gene>
    <name evidence="2" type="ORF">P7H43_10520</name>
</gene>
<comment type="caution">
    <text evidence="2">The sequence shown here is derived from an EMBL/GenBank/DDBJ whole genome shotgun (WGS) entry which is preliminary data.</text>
</comment>
<accession>A0AAW8U2E6</accession>
<organism evidence="2 3">
    <name type="scientific">Enterococcus asini</name>
    <dbReference type="NCBI Taxonomy" id="57732"/>
    <lineage>
        <taxon>Bacteria</taxon>
        <taxon>Bacillati</taxon>
        <taxon>Bacillota</taxon>
        <taxon>Bacilli</taxon>
        <taxon>Lactobacillales</taxon>
        <taxon>Enterococcaceae</taxon>
        <taxon>Enterococcus</taxon>
    </lineage>
</organism>
<feature type="domain" description="Helix-turn-helix" evidence="1">
    <location>
        <begin position="1"/>
        <end position="59"/>
    </location>
</feature>
<dbReference type="InterPro" id="IPR045403">
    <property type="entry name" value="HTH_59_Firmicutes_type"/>
</dbReference>
<dbReference type="AlphaFoldDB" id="A0AAW8U2E6"/>
<protein>
    <submittedName>
        <fullName evidence="2">Helix-turn-helix domain-containing protein</fullName>
    </submittedName>
</protein>
<evidence type="ECO:0000313" key="2">
    <source>
        <dbReference type="EMBL" id="MDT2810909.1"/>
    </source>
</evidence>
<name>A0AAW8U2E6_9ENTE</name>
<dbReference type="Pfam" id="PF20038">
    <property type="entry name" value="HTH_59"/>
    <property type="match status" value="1"/>
</dbReference>
<dbReference type="Proteomes" id="UP001256711">
    <property type="component" value="Unassembled WGS sequence"/>
</dbReference>
<dbReference type="EMBL" id="JARQBJ010000005">
    <property type="protein sequence ID" value="MDT2810909.1"/>
    <property type="molecule type" value="Genomic_DNA"/>
</dbReference>
<sequence>MIDLNRVLTFTEAAEKWGLAGGNTLRQAVLRGKFEPHEIKKSGTVWLTTYDAMHRVFGEPHADIFQIPLVEIIASLKKTQAAERESFNKRIAQALENSQKLAITESIMGKEVVLYIFSSYPEYENWLTLISRGQPFSSN</sequence>
<proteinExistence type="predicted"/>
<dbReference type="RefSeq" id="WP_311835639.1">
    <property type="nucleotide sequence ID" value="NZ_JARQBJ010000005.1"/>
</dbReference>
<evidence type="ECO:0000313" key="3">
    <source>
        <dbReference type="Proteomes" id="UP001256711"/>
    </source>
</evidence>
<evidence type="ECO:0000259" key="1">
    <source>
        <dbReference type="Pfam" id="PF20038"/>
    </source>
</evidence>
<reference evidence="2" key="1">
    <citation type="submission" date="2023-03" db="EMBL/GenBank/DDBJ databases">
        <authorList>
            <person name="Shen W."/>
            <person name="Cai J."/>
        </authorList>
    </citation>
    <scope>NUCLEOTIDE SEQUENCE</scope>
    <source>
        <strain evidence="2">B226-2</strain>
    </source>
</reference>